<dbReference type="Proteomes" id="UP001200271">
    <property type="component" value="Unassembled WGS sequence"/>
</dbReference>
<dbReference type="EMBL" id="JAIUEN010000599">
    <property type="protein sequence ID" value="MCE3364167.1"/>
    <property type="molecule type" value="Genomic_DNA"/>
</dbReference>
<accession>A0AAW4YEB3</accession>
<dbReference type="Gene3D" id="3.40.30.10">
    <property type="entry name" value="Glutaredoxin"/>
    <property type="match status" value="1"/>
</dbReference>
<gene>
    <name evidence="2" type="ORF">LB359_18250</name>
</gene>
<protein>
    <submittedName>
        <fullName evidence="2">DsbA family protein</fullName>
    </submittedName>
</protein>
<proteinExistence type="predicted"/>
<name>A0AAW4YEB3_STAAU</name>
<evidence type="ECO:0000259" key="1">
    <source>
        <dbReference type="Pfam" id="PF13462"/>
    </source>
</evidence>
<feature type="domain" description="Thioredoxin-like fold" evidence="1">
    <location>
        <begin position="2"/>
        <end position="40"/>
    </location>
</feature>
<reference evidence="2" key="2">
    <citation type="submission" date="2023-08" db="EMBL/GenBank/DDBJ databases">
        <authorList>
            <person name="Zhao H."/>
            <person name="Wang X."/>
        </authorList>
    </citation>
    <scope>NUCLEOTIDE SEQUENCE</scope>
    <source>
        <strain evidence="2">NC-4</strain>
    </source>
</reference>
<dbReference type="AlphaFoldDB" id="A0AAW4YEB3"/>
<feature type="non-terminal residue" evidence="2">
    <location>
        <position position="1"/>
    </location>
</feature>
<sequence length="43" mass="5109">EKDKKIAEDHHIKTTPTAFINGEKVEDPYDYESYEKLLKDKIK</sequence>
<dbReference type="Pfam" id="PF13462">
    <property type="entry name" value="Thioredoxin_4"/>
    <property type="match status" value="1"/>
</dbReference>
<organism evidence="2 3">
    <name type="scientific">Staphylococcus aureus</name>
    <dbReference type="NCBI Taxonomy" id="1280"/>
    <lineage>
        <taxon>Bacteria</taxon>
        <taxon>Bacillati</taxon>
        <taxon>Bacillota</taxon>
        <taxon>Bacilli</taxon>
        <taxon>Bacillales</taxon>
        <taxon>Staphylococcaceae</taxon>
        <taxon>Staphylococcus</taxon>
    </lineage>
</organism>
<evidence type="ECO:0000313" key="2">
    <source>
        <dbReference type="EMBL" id="MCE3364167.1"/>
    </source>
</evidence>
<dbReference type="InterPro" id="IPR036249">
    <property type="entry name" value="Thioredoxin-like_sf"/>
</dbReference>
<evidence type="ECO:0000313" key="3">
    <source>
        <dbReference type="Proteomes" id="UP001200271"/>
    </source>
</evidence>
<comment type="caution">
    <text evidence="2">The sequence shown here is derived from an EMBL/GenBank/DDBJ whole genome shotgun (WGS) entry which is preliminary data.</text>
</comment>
<reference evidence="2" key="1">
    <citation type="journal article" date="2021" name="Front Med (Lausanne)">
        <title>The Prevalence and Determinants of Fusidic Acid Resistance Among Methicillin-Resistant Staphylococcus aureus Clinical Isolates in China.</title>
        <authorList>
            <person name="Zhao H."/>
            <person name="Wang X."/>
            <person name="Wang B."/>
            <person name="Xu Y."/>
            <person name="Rao L."/>
            <person name="Wan B."/>
            <person name="Guo Y."/>
            <person name="Wu X."/>
            <person name="Yu J."/>
            <person name="Chen L."/>
            <person name="Li M."/>
            <person name="Yu F."/>
        </authorList>
    </citation>
    <scope>NUCLEOTIDE SEQUENCE</scope>
    <source>
        <strain evidence="2">NC-4</strain>
    </source>
</reference>
<dbReference type="SUPFAM" id="SSF52833">
    <property type="entry name" value="Thioredoxin-like"/>
    <property type="match status" value="1"/>
</dbReference>
<dbReference type="InterPro" id="IPR012336">
    <property type="entry name" value="Thioredoxin-like_fold"/>
</dbReference>